<dbReference type="InterPro" id="IPR014780">
    <property type="entry name" value="tRNA_psdUridine_synth_TruB"/>
</dbReference>
<evidence type="ECO:0000256" key="3">
    <source>
        <dbReference type="ARBA" id="ARBA00022694"/>
    </source>
</evidence>
<evidence type="ECO:0000256" key="4">
    <source>
        <dbReference type="ARBA" id="ARBA00023235"/>
    </source>
</evidence>
<dbReference type="EC" id="5.4.99.25" evidence="5"/>
<feature type="domain" description="Pseudouridine synthase II N-terminal" evidence="6">
    <location>
        <begin position="28"/>
        <end position="173"/>
    </location>
</feature>
<comment type="caution">
    <text evidence="7">The sequence shown here is derived from an EMBL/GenBank/DDBJ whole genome shotgun (WGS) entry which is preliminary data.</text>
</comment>
<sequence length="232" mass="25760">MNGILLIDKEPGISSFDVIRRIKHHSVEKLKIGHAGTLDPFASGLLVILLGRATKTMDMFHKMRKGYSFTVEFGYETDTLDPTGEKIFIDTDQHNFTPTEIKSVLLSFRGEQTQIPPIYSAKKVKGKRAYDIARKGGTPVLEPIKVNIYKLEHISGEGSQHTFEATVSSGTYIRSLASDIGRALGSYATTTALRRTFIGDYAVTDAVPSKLLDRIELADKLLPTPTWKENVM</sequence>
<proteinExistence type="inferred from homology"/>
<comment type="similarity">
    <text evidence="2 5">Belongs to the pseudouridine synthase TruB family. Type 1 subfamily.</text>
</comment>
<evidence type="ECO:0000256" key="5">
    <source>
        <dbReference type="HAMAP-Rule" id="MF_01080"/>
    </source>
</evidence>
<dbReference type="CDD" id="cd02573">
    <property type="entry name" value="PseudoU_synth_EcTruB"/>
    <property type="match status" value="1"/>
</dbReference>
<dbReference type="GO" id="GO:1990481">
    <property type="term" value="P:mRNA pseudouridine synthesis"/>
    <property type="evidence" value="ECO:0007669"/>
    <property type="project" value="TreeGrafter"/>
</dbReference>
<evidence type="ECO:0000313" key="7">
    <source>
        <dbReference type="EMBL" id="MCA9376793.1"/>
    </source>
</evidence>
<dbReference type="NCBIfam" id="TIGR00431">
    <property type="entry name" value="TruB"/>
    <property type="match status" value="1"/>
</dbReference>
<comment type="function">
    <text evidence="5">Responsible for synthesis of pseudouridine from uracil-55 in the psi GC loop of transfer RNAs.</text>
</comment>
<organism evidence="7 8">
    <name type="scientific">Candidatus Dojkabacteria bacterium</name>
    <dbReference type="NCBI Taxonomy" id="2099670"/>
    <lineage>
        <taxon>Bacteria</taxon>
        <taxon>Candidatus Dojkabacteria</taxon>
    </lineage>
</organism>
<keyword evidence="4 5" id="KW-0413">Isomerase</keyword>
<comment type="catalytic activity">
    <reaction evidence="1 5">
        <text>uridine(55) in tRNA = pseudouridine(55) in tRNA</text>
        <dbReference type="Rhea" id="RHEA:42532"/>
        <dbReference type="Rhea" id="RHEA-COMP:10101"/>
        <dbReference type="Rhea" id="RHEA-COMP:10102"/>
        <dbReference type="ChEBI" id="CHEBI:65314"/>
        <dbReference type="ChEBI" id="CHEBI:65315"/>
        <dbReference type="EC" id="5.4.99.25"/>
    </reaction>
</comment>
<accession>A0A955I513</accession>
<protein>
    <recommendedName>
        <fullName evidence="5">tRNA pseudouridine synthase B</fullName>
        <ecNumber evidence="5">5.4.99.25</ecNumber>
    </recommendedName>
    <alternativeName>
        <fullName evidence="5">tRNA pseudouridine(55) synthase</fullName>
        <shortName evidence="5">Psi55 synthase</shortName>
    </alternativeName>
    <alternativeName>
        <fullName evidence="5">tRNA pseudouridylate synthase</fullName>
    </alternativeName>
    <alternativeName>
        <fullName evidence="5">tRNA-uridine isomerase</fullName>
    </alternativeName>
</protein>
<dbReference type="Pfam" id="PF01509">
    <property type="entry name" value="TruB_N"/>
    <property type="match status" value="1"/>
</dbReference>
<dbReference type="PANTHER" id="PTHR13767:SF2">
    <property type="entry name" value="PSEUDOURIDYLATE SYNTHASE TRUB1"/>
    <property type="match status" value="1"/>
</dbReference>
<dbReference type="AlphaFoldDB" id="A0A955I513"/>
<dbReference type="SUPFAM" id="SSF55120">
    <property type="entry name" value="Pseudouridine synthase"/>
    <property type="match status" value="1"/>
</dbReference>
<reference evidence="7" key="2">
    <citation type="journal article" date="2021" name="Microbiome">
        <title>Successional dynamics and alternative stable states in a saline activated sludge microbial community over 9 years.</title>
        <authorList>
            <person name="Wang Y."/>
            <person name="Ye J."/>
            <person name="Ju F."/>
            <person name="Liu L."/>
            <person name="Boyd J.A."/>
            <person name="Deng Y."/>
            <person name="Parks D.H."/>
            <person name="Jiang X."/>
            <person name="Yin X."/>
            <person name="Woodcroft B.J."/>
            <person name="Tyson G.W."/>
            <person name="Hugenholtz P."/>
            <person name="Polz M.F."/>
            <person name="Zhang T."/>
        </authorList>
    </citation>
    <scope>NUCLEOTIDE SEQUENCE</scope>
    <source>
        <strain evidence="7">HKST-UBA17</strain>
    </source>
</reference>
<evidence type="ECO:0000256" key="1">
    <source>
        <dbReference type="ARBA" id="ARBA00000385"/>
    </source>
</evidence>
<dbReference type="PANTHER" id="PTHR13767">
    <property type="entry name" value="TRNA-PSEUDOURIDINE SYNTHASE"/>
    <property type="match status" value="1"/>
</dbReference>
<evidence type="ECO:0000256" key="2">
    <source>
        <dbReference type="ARBA" id="ARBA00005642"/>
    </source>
</evidence>
<reference evidence="7" key="1">
    <citation type="submission" date="2020-04" db="EMBL/GenBank/DDBJ databases">
        <authorList>
            <person name="Zhang T."/>
        </authorList>
    </citation>
    <scope>NUCLEOTIDE SEQUENCE</scope>
    <source>
        <strain evidence="7">HKST-UBA17</strain>
    </source>
</reference>
<keyword evidence="3 5" id="KW-0819">tRNA processing</keyword>
<dbReference type="EMBL" id="JAGQLN010000007">
    <property type="protein sequence ID" value="MCA9376793.1"/>
    <property type="molecule type" value="Genomic_DNA"/>
</dbReference>
<dbReference type="InterPro" id="IPR020103">
    <property type="entry name" value="PsdUridine_synth_cat_dom_sf"/>
</dbReference>
<gene>
    <name evidence="5 7" type="primary">truB</name>
    <name evidence="7" type="ORF">KC685_02640</name>
</gene>
<evidence type="ECO:0000313" key="8">
    <source>
        <dbReference type="Proteomes" id="UP000741282"/>
    </source>
</evidence>
<evidence type="ECO:0000259" key="6">
    <source>
        <dbReference type="Pfam" id="PF01509"/>
    </source>
</evidence>
<dbReference type="Gene3D" id="3.30.2350.10">
    <property type="entry name" value="Pseudouridine synthase"/>
    <property type="match status" value="1"/>
</dbReference>
<name>A0A955I513_9BACT</name>
<dbReference type="Proteomes" id="UP000741282">
    <property type="component" value="Unassembled WGS sequence"/>
</dbReference>
<dbReference type="InterPro" id="IPR002501">
    <property type="entry name" value="PsdUridine_synth_N"/>
</dbReference>
<dbReference type="HAMAP" id="MF_01080">
    <property type="entry name" value="TruB_bact"/>
    <property type="match status" value="1"/>
</dbReference>
<feature type="active site" description="Nucleophile" evidence="5">
    <location>
        <position position="39"/>
    </location>
</feature>
<dbReference type="GO" id="GO:0003723">
    <property type="term" value="F:RNA binding"/>
    <property type="evidence" value="ECO:0007669"/>
    <property type="project" value="InterPro"/>
</dbReference>
<dbReference type="GO" id="GO:0031119">
    <property type="term" value="P:tRNA pseudouridine synthesis"/>
    <property type="evidence" value="ECO:0007669"/>
    <property type="project" value="UniProtKB-UniRule"/>
</dbReference>
<dbReference type="GO" id="GO:0160148">
    <property type="term" value="F:tRNA pseudouridine(55) synthase activity"/>
    <property type="evidence" value="ECO:0007669"/>
    <property type="project" value="UniProtKB-EC"/>
</dbReference>